<gene>
    <name evidence="1" type="ORF">NP493_950g02020</name>
</gene>
<accession>A0AAD9KJX6</accession>
<dbReference type="AlphaFoldDB" id="A0AAD9KJX6"/>
<evidence type="ECO:0000313" key="2">
    <source>
        <dbReference type="Proteomes" id="UP001209878"/>
    </source>
</evidence>
<dbReference type="Proteomes" id="UP001209878">
    <property type="component" value="Unassembled WGS sequence"/>
</dbReference>
<name>A0AAD9KJX6_RIDPI</name>
<evidence type="ECO:0000313" key="1">
    <source>
        <dbReference type="EMBL" id="KAK2172550.1"/>
    </source>
</evidence>
<protein>
    <submittedName>
        <fullName evidence="1">Uncharacterized protein</fullName>
    </submittedName>
</protein>
<dbReference type="EMBL" id="JAODUO010000951">
    <property type="protein sequence ID" value="KAK2172550.1"/>
    <property type="molecule type" value="Genomic_DNA"/>
</dbReference>
<reference evidence="1" key="1">
    <citation type="journal article" date="2023" name="Mol. Biol. Evol.">
        <title>Third-Generation Sequencing Reveals the Adaptive Role of the Epigenome in Three Deep-Sea Polychaetes.</title>
        <authorList>
            <person name="Perez M."/>
            <person name="Aroh O."/>
            <person name="Sun Y."/>
            <person name="Lan Y."/>
            <person name="Juniper S.K."/>
            <person name="Young C.R."/>
            <person name="Angers B."/>
            <person name="Qian P.Y."/>
        </authorList>
    </citation>
    <scope>NUCLEOTIDE SEQUENCE</scope>
    <source>
        <strain evidence="1">R07B-5</strain>
    </source>
</reference>
<comment type="caution">
    <text evidence="1">The sequence shown here is derived from an EMBL/GenBank/DDBJ whole genome shotgun (WGS) entry which is preliminary data.</text>
</comment>
<proteinExistence type="predicted"/>
<sequence length="41" mass="4566">MTTHSVQVTTAPWLLERQSTSRVQRPVDISPSESTAKLIIT</sequence>
<keyword evidence="2" id="KW-1185">Reference proteome</keyword>
<organism evidence="1 2">
    <name type="scientific">Ridgeia piscesae</name>
    <name type="common">Tubeworm</name>
    <dbReference type="NCBI Taxonomy" id="27915"/>
    <lineage>
        <taxon>Eukaryota</taxon>
        <taxon>Metazoa</taxon>
        <taxon>Spiralia</taxon>
        <taxon>Lophotrochozoa</taxon>
        <taxon>Annelida</taxon>
        <taxon>Polychaeta</taxon>
        <taxon>Sedentaria</taxon>
        <taxon>Canalipalpata</taxon>
        <taxon>Sabellida</taxon>
        <taxon>Siboglinidae</taxon>
        <taxon>Ridgeia</taxon>
    </lineage>
</organism>